<dbReference type="SMART" id="SM01321">
    <property type="entry name" value="Y1_Tnp"/>
    <property type="match status" value="1"/>
</dbReference>
<evidence type="ECO:0000313" key="3">
    <source>
        <dbReference type="Proteomes" id="UP000001975"/>
    </source>
</evidence>
<dbReference type="GO" id="GO:0003677">
    <property type="term" value="F:DNA binding"/>
    <property type="evidence" value="ECO:0007669"/>
    <property type="project" value="InterPro"/>
</dbReference>
<dbReference type="STRING" id="362976.HQ_1316A"/>
<name>Q18KK1_HALWD</name>
<gene>
    <name evidence="2" type="ordered locus">HQ_1316A</name>
</gene>
<dbReference type="InterPro" id="IPR002686">
    <property type="entry name" value="Transposase_17"/>
</dbReference>
<dbReference type="GO" id="GO:0004803">
    <property type="term" value="F:transposase activity"/>
    <property type="evidence" value="ECO:0007669"/>
    <property type="project" value="InterPro"/>
</dbReference>
<evidence type="ECO:0000259" key="1">
    <source>
        <dbReference type="SMART" id="SM01321"/>
    </source>
</evidence>
<evidence type="ECO:0000313" key="2">
    <source>
        <dbReference type="EMBL" id="CAJ51445.1"/>
    </source>
</evidence>
<dbReference type="Gene3D" id="3.30.70.1290">
    <property type="entry name" value="Transposase IS200-like"/>
    <property type="match status" value="1"/>
</dbReference>
<dbReference type="InterPro" id="IPR036515">
    <property type="entry name" value="Transposase_17_sf"/>
</dbReference>
<protein>
    <submittedName>
        <fullName evidence="2">IS200-type transposase HqIRS90</fullName>
    </submittedName>
</protein>
<dbReference type="eggNOG" id="arCOG02759">
    <property type="taxonomic scope" value="Archaea"/>
</dbReference>
<reference evidence="2 3" key="1">
    <citation type="journal article" date="2006" name="BMC Genomics">
        <title>The genome of the square archaeon Haloquadratum walsbyi: life at the limits of water activity.</title>
        <authorList>
            <person name="Bolhuis H.H."/>
            <person name="Palm P.P."/>
            <person name="Wende A.W."/>
            <person name="Falb M.M."/>
            <person name="Rampp M.M."/>
            <person name="Rodriguez-Valera F.F."/>
            <person name="Pfeiffer F.F."/>
            <person name="Oesterhelt D.D."/>
        </authorList>
    </citation>
    <scope>NUCLEOTIDE SEQUENCE [LARGE SCALE GENOMIC DNA]</scope>
    <source>
        <strain evidence="3">DSM 16790 / HBSQ001</strain>
    </source>
</reference>
<accession>Q18KK1</accession>
<dbReference type="HOGENOM" id="CLU_101320_2_0_2"/>
<dbReference type="PANTHER" id="PTHR33360:SF2">
    <property type="entry name" value="TRANSPOSASE FOR INSERTION SEQUENCE ELEMENT IS200"/>
    <property type="match status" value="1"/>
</dbReference>
<dbReference type="EMBL" id="AM180088">
    <property type="protein sequence ID" value="CAJ51445.1"/>
    <property type="molecule type" value="Genomic_DNA"/>
</dbReference>
<keyword evidence="3" id="KW-1185">Reference proteome</keyword>
<feature type="domain" description="Transposase IS200-like" evidence="1">
    <location>
        <begin position="19"/>
        <end position="139"/>
    </location>
</feature>
<dbReference type="NCBIfam" id="NF033573">
    <property type="entry name" value="transpos_IS200"/>
    <property type="match status" value="1"/>
</dbReference>
<dbReference type="PANTHER" id="PTHR33360">
    <property type="entry name" value="TRANSPOSASE FOR INSERTION SEQUENCE ELEMENT IS200"/>
    <property type="match status" value="1"/>
</dbReference>
<dbReference type="SUPFAM" id="SSF143422">
    <property type="entry name" value="Transposase IS200-like"/>
    <property type="match status" value="1"/>
</dbReference>
<dbReference type="GO" id="GO:0006313">
    <property type="term" value="P:DNA transposition"/>
    <property type="evidence" value="ECO:0007669"/>
    <property type="project" value="InterPro"/>
</dbReference>
<dbReference type="Proteomes" id="UP000001975">
    <property type="component" value="Chromosome"/>
</dbReference>
<organism evidence="2 3">
    <name type="scientific">Haloquadratum walsbyi (strain DSM 16790 / HBSQ001)</name>
    <dbReference type="NCBI Taxonomy" id="362976"/>
    <lineage>
        <taxon>Archaea</taxon>
        <taxon>Methanobacteriati</taxon>
        <taxon>Methanobacteriota</taxon>
        <taxon>Stenosarchaea group</taxon>
        <taxon>Halobacteria</taxon>
        <taxon>Halobacteriales</taxon>
        <taxon>Haloferacaceae</taxon>
        <taxon>Haloquadratum</taxon>
    </lineage>
</organism>
<sequence>MIIKVKVRIEEYGSHADSISLCKYHFVWCRKYRHGMLELVQDELAELFEGIAERFGHEIVSVEVEIAPDHVQLFVEADSKWSPAEIAKQFTGYSGRTILKGHPEIKQRYFCGSGLWKDGYDVGTTGGVSEDVVRYIEEKEKETDH</sequence>
<dbReference type="KEGG" id="hwa:HQ_1316A"/>
<dbReference type="Pfam" id="PF01797">
    <property type="entry name" value="Y1_Tnp"/>
    <property type="match status" value="1"/>
</dbReference>
<proteinExistence type="predicted"/>
<dbReference type="AlphaFoldDB" id="Q18KK1"/>